<accession>A0ABU5R0E1</accession>
<comment type="caution">
    <text evidence="1">The sequence shown here is derived from an EMBL/GenBank/DDBJ whole genome shotgun (WGS) entry which is preliminary data.</text>
</comment>
<evidence type="ECO:0000313" key="1">
    <source>
        <dbReference type="EMBL" id="MEA5359655.1"/>
    </source>
</evidence>
<proteinExistence type="predicted"/>
<dbReference type="EMBL" id="JAYFSI010000001">
    <property type="protein sequence ID" value="MEA5359655.1"/>
    <property type="molecule type" value="Genomic_DNA"/>
</dbReference>
<evidence type="ECO:0000313" key="2">
    <source>
        <dbReference type="Proteomes" id="UP001304298"/>
    </source>
</evidence>
<reference evidence="1 2" key="1">
    <citation type="submission" date="2023-12" db="EMBL/GenBank/DDBJ databases">
        <title>Amycolatopsis sp. V23-08.</title>
        <authorList>
            <person name="Somphong A."/>
        </authorList>
    </citation>
    <scope>NUCLEOTIDE SEQUENCE [LARGE SCALE GENOMIC DNA]</scope>
    <source>
        <strain evidence="1 2">V23-08</strain>
    </source>
</reference>
<organism evidence="1 2">
    <name type="scientific">Amycolatopsis heterodermiae</name>
    <dbReference type="NCBI Taxonomy" id="3110235"/>
    <lineage>
        <taxon>Bacteria</taxon>
        <taxon>Bacillati</taxon>
        <taxon>Actinomycetota</taxon>
        <taxon>Actinomycetes</taxon>
        <taxon>Pseudonocardiales</taxon>
        <taxon>Pseudonocardiaceae</taxon>
        <taxon>Amycolatopsis</taxon>
    </lineage>
</organism>
<keyword evidence="2" id="KW-1185">Reference proteome</keyword>
<sequence length="88" mass="10213">MALKERLADWVDLESAEYYLAIELGVFSGDEEWVGIKWIFWSENKLGSGLYKALLGLIDAGVLEHRDEPDHQVRWCHTPDPESEKPRR</sequence>
<dbReference type="Proteomes" id="UP001304298">
    <property type="component" value="Unassembled WGS sequence"/>
</dbReference>
<dbReference type="RefSeq" id="WP_323324926.1">
    <property type="nucleotide sequence ID" value="NZ_JAYFSI010000001.1"/>
</dbReference>
<gene>
    <name evidence="1" type="ORF">VA596_08920</name>
</gene>
<protein>
    <submittedName>
        <fullName evidence="1">Uncharacterized protein</fullName>
    </submittedName>
</protein>
<name>A0ABU5R0E1_9PSEU</name>